<keyword evidence="3" id="KW-1185">Reference proteome</keyword>
<keyword evidence="1" id="KW-0472">Membrane</keyword>
<dbReference type="Pfam" id="PF12679">
    <property type="entry name" value="ABC2_membrane_2"/>
    <property type="match status" value="1"/>
</dbReference>
<feature type="transmembrane region" description="Helical" evidence="1">
    <location>
        <begin position="204"/>
        <end position="224"/>
    </location>
</feature>
<organism evidence="2 3">
    <name type="scientific">Parashewanella curva</name>
    <dbReference type="NCBI Taxonomy" id="2338552"/>
    <lineage>
        <taxon>Bacteria</taxon>
        <taxon>Pseudomonadati</taxon>
        <taxon>Pseudomonadota</taxon>
        <taxon>Gammaproteobacteria</taxon>
        <taxon>Alteromonadales</taxon>
        <taxon>Shewanellaceae</taxon>
        <taxon>Parashewanella</taxon>
    </lineage>
</organism>
<dbReference type="Proteomes" id="UP000281474">
    <property type="component" value="Unassembled WGS sequence"/>
</dbReference>
<evidence type="ECO:0000313" key="2">
    <source>
        <dbReference type="EMBL" id="RLV61145.1"/>
    </source>
</evidence>
<reference evidence="2 3" key="1">
    <citation type="submission" date="2018-09" db="EMBL/GenBank/DDBJ databases">
        <title>Phylogeny of the Shewanellaceae, and recommendation for two new genera, Pseudoshewanella and Parashewanella.</title>
        <authorList>
            <person name="Wang G."/>
        </authorList>
    </citation>
    <scope>NUCLEOTIDE SEQUENCE [LARGE SCALE GENOMIC DNA]</scope>
    <source>
        <strain evidence="2 3">C51</strain>
    </source>
</reference>
<feature type="transmembrane region" description="Helical" evidence="1">
    <location>
        <begin position="130"/>
        <end position="156"/>
    </location>
</feature>
<feature type="transmembrane region" description="Helical" evidence="1">
    <location>
        <begin position="168"/>
        <end position="192"/>
    </location>
</feature>
<keyword evidence="1" id="KW-0812">Transmembrane</keyword>
<dbReference type="RefSeq" id="WP_121837571.1">
    <property type="nucleotide sequence ID" value="NZ_ML014757.1"/>
</dbReference>
<accession>A0A3L8Q0N7</accession>
<comment type="caution">
    <text evidence="2">The sequence shown here is derived from an EMBL/GenBank/DDBJ whole genome shotgun (WGS) entry which is preliminary data.</text>
</comment>
<dbReference type="AlphaFoldDB" id="A0A3L8Q0N7"/>
<dbReference type="EMBL" id="QZEI01000006">
    <property type="protein sequence ID" value="RLV61145.1"/>
    <property type="molecule type" value="Genomic_DNA"/>
</dbReference>
<feature type="transmembrane region" description="Helical" evidence="1">
    <location>
        <begin position="250"/>
        <end position="272"/>
    </location>
</feature>
<proteinExistence type="predicted"/>
<sequence>MLQTSEPSTLRNTLLITAFDVQKLFFQRRGVIAISCFSLVWLFLLIYPIHGAVELLNNPNFKDFIIGFAQMSQTEKLLNWQVPELTVYWVIALYLYPMFSIIITADQFASDKQRGTLRFLLLRSNRDSLFFGRFLAQMLIQTILIALSLLATIFLACYRDIDLLLPSLSSSGFIVIALIINLLPYTALMSLLSLHANSARQATLYAVLFWMLTSLGLAILNYFFPVTEFLQFIKPGVQLSDMLNTQGAGVLTYSMLPIIQAVAFLALGRVYMQRSAL</sequence>
<dbReference type="GO" id="GO:0005886">
    <property type="term" value="C:plasma membrane"/>
    <property type="evidence" value="ECO:0007669"/>
    <property type="project" value="UniProtKB-SubCell"/>
</dbReference>
<dbReference type="PANTHER" id="PTHR43471">
    <property type="entry name" value="ABC TRANSPORTER PERMEASE"/>
    <property type="match status" value="1"/>
</dbReference>
<evidence type="ECO:0000256" key="1">
    <source>
        <dbReference type="SAM" id="Phobius"/>
    </source>
</evidence>
<feature type="transmembrane region" description="Helical" evidence="1">
    <location>
        <begin position="31"/>
        <end position="50"/>
    </location>
</feature>
<dbReference type="GO" id="GO:0140359">
    <property type="term" value="F:ABC-type transporter activity"/>
    <property type="evidence" value="ECO:0007669"/>
    <property type="project" value="InterPro"/>
</dbReference>
<dbReference type="OrthoDB" id="6398332at2"/>
<feature type="transmembrane region" description="Helical" evidence="1">
    <location>
        <begin position="87"/>
        <end position="109"/>
    </location>
</feature>
<evidence type="ECO:0000313" key="3">
    <source>
        <dbReference type="Proteomes" id="UP000281474"/>
    </source>
</evidence>
<name>A0A3L8Q0N7_9GAMM</name>
<keyword evidence="1" id="KW-1133">Transmembrane helix</keyword>
<protein>
    <submittedName>
        <fullName evidence="2">ABC transporter</fullName>
    </submittedName>
</protein>
<gene>
    <name evidence="2" type="ORF">D5018_03350</name>
</gene>